<organism evidence="8 9">
    <name type="scientific">Aquibaculum arenosum</name>
    <dbReference type="NCBI Taxonomy" id="3032591"/>
    <lineage>
        <taxon>Bacteria</taxon>
        <taxon>Pseudomonadati</taxon>
        <taxon>Pseudomonadota</taxon>
        <taxon>Alphaproteobacteria</taxon>
        <taxon>Rhodospirillales</taxon>
        <taxon>Rhodovibrionaceae</taxon>
        <taxon>Aquibaculum</taxon>
    </lineage>
</organism>
<dbReference type="RefSeq" id="WP_275820959.1">
    <property type="nucleotide sequence ID" value="NZ_JARHUD010000003.1"/>
</dbReference>
<evidence type="ECO:0000256" key="3">
    <source>
        <dbReference type="ARBA" id="ARBA00022679"/>
    </source>
</evidence>
<reference evidence="8 9" key="1">
    <citation type="submission" date="2023-03" db="EMBL/GenBank/DDBJ databases">
        <title>Fodinicurvata sp. CAU 1616 isolated from sea sendiment.</title>
        <authorList>
            <person name="Kim W."/>
        </authorList>
    </citation>
    <scope>NUCLEOTIDE SEQUENCE [LARGE SCALE GENOMIC DNA]</scope>
    <source>
        <strain evidence="8 9">CAU 1616</strain>
    </source>
</reference>
<accession>A0ABT5YKY2</accession>
<sequence length="292" mass="32532">MEGGYSSPLRALRRTLLYLGFTLALMPVQAFFLLFSTRLARELPYRFHRRGCRLLGIKVLEVGKAVQEHPVLYVANHVSYFDIPVLGSLLRASFIAKAEIASWPFFSWLAKLQRSVFVDRRRSQTGGQRDEIAARLAARDDLVLFAEGTSSDGNRVLPFKSALFAVAEREVEGGEPLTVQPVSITYTRLDGMPMGRFLRPYFAWYGDMSLPGHAWEALGMGMVTVVVQFHEPVTLRDYGSRKALAEHCHRVVAQGVADALAGKVGIPERRRLGLRRVARKSPTTHPPQPAGG</sequence>
<dbReference type="GO" id="GO:0016746">
    <property type="term" value="F:acyltransferase activity"/>
    <property type="evidence" value="ECO:0007669"/>
    <property type="project" value="UniProtKB-KW"/>
</dbReference>
<keyword evidence="5 8" id="KW-0012">Acyltransferase</keyword>
<protein>
    <submittedName>
        <fullName evidence="8">Lysophospholipid acyltransferase family protein</fullName>
    </submittedName>
</protein>
<dbReference type="InterPro" id="IPR002123">
    <property type="entry name" value="Plipid/glycerol_acylTrfase"/>
</dbReference>
<proteinExistence type="predicted"/>
<evidence type="ECO:0000313" key="8">
    <source>
        <dbReference type="EMBL" id="MDF2095486.1"/>
    </source>
</evidence>
<comment type="caution">
    <text evidence="8">The sequence shown here is derived from an EMBL/GenBank/DDBJ whole genome shotgun (WGS) entry which is preliminary data.</text>
</comment>
<comment type="pathway">
    <text evidence="1">Lipid metabolism.</text>
</comment>
<evidence type="ECO:0000313" key="9">
    <source>
        <dbReference type="Proteomes" id="UP001215503"/>
    </source>
</evidence>
<dbReference type="Proteomes" id="UP001215503">
    <property type="component" value="Unassembled WGS sequence"/>
</dbReference>
<evidence type="ECO:0000256" key="4">
    <source>
        <dbReference type="ARBA" id="ARBA00023098"/>
    </source>
</evidence>
<keyword evidence="6" id="KW-0812">Transmembrane</keyword>
<keyword evidence="2" id="KW-0444">Lipid biosynthesis</keyword>
<keyword evidence="9" id="KW-1185">Reference proteome</keyword>
<dbReference type="PANTHER" id="PTHR10434">
    <property type="entry name" value="1-ACYL-SN-GLYCEROL-3-PHOSPHATE ACYLTRANSFERASE"/>
    <property type="match status" value="1"/>
</dbReference>
<evidence type="ECO:0000256" key="1">
    <source>
        <dbReference type="ARBA" id="ARBA00005189"/>
    </source>
</evidence>
<dbReference type="SMART" id="SM00563">
    <property type="entry name" value="PlsC"/>
    <property type="match status" value="1"/>
</dbReference>
<evidence type="ECO:0000256" key="5">
    <source>
        <dbReference type="ARBA" id="ARBA00023315"/>
    </source>
</evidence>
<dbReference type="SUPFAM" id="SSF69593">
    <property type="entry name" value="Glycerol-3-phosphate (1)-acyltransferase"/>
    <property type="match status" value="1"/>
</dbReference>
<keyword evidence="6" id="KW-0472">Membrane</keyword>
<evidence type="ECO:0000256" key="2">
    <source>
        <dbReference type="ARBA" id="ARBA00022516"/>
    </source>
</evidence>
<evidence type="ECO:0000259" key="7">
    <source>
        <dbReference type="SMART" id="SM00563"/>
    </source>
</evidence>
<evidence type="ECO:0000256" key="6">
    <source>
        <dbReference type="SAM" id="Phobius"/>
    </source>
</evidence>
<keyword evidence="3" id="KW-0808">Transferase</keyword>
<dbReference type="EMBL" id="JARHUD010000003">
    <property type="protein sequence ID" value="MDF2095486.1"/>
    <property type="molecule type" value="Genomic_DNA"/>
</dbReference>
<name>A0ABT5YKY2_9PROT</name>
<gene>
    <name evidence="8" type="ORF">P2G67_05815</name>
</gene>
<feature type="transmembrane region" description="Helical" evidence="6">
    <location>
        <begin position="16"/>
        <end position="40"/>
    </location>
</feature>
<dbReference type="Pfam" id="PF01553">
    <property type="entry name" value="Acyltransferase"/>
    <property type="match status" value="1"/>
</dbReference>
<dbReference type="CDD" id="cd07989">
    <property type="entry name" value="LPLAT_AGPAT-like"/>
    <property type="match status" value="1"/>
</dbReference>
<keyword evidence="4" id="KW-0443">Lipid metabolism</keyword>
<keyword evidence="6" id="KW-1133">Transmembrane helix</keyword>
<dbReference type="PANTHER" id="PTHR10434:SF64">
    <property type="entry name" value="1-ACYL-SN-GLYCEROL-3-PHOSPHATE ACYLTRANSFERASE-RELATED"/>
    <property type="match status" value="1"/>
</dbReference>
<feature type="domain" description="Phospholipid/glycerol acyltransferase" evidence="7">
    <location>
        <begin position="71"/>
        <end position="187"/>
    </location>
</feature>